<reference evidence="3 4" key="3">
    <citation type="journal article" date="2015" name="Genome Announc.">
        <title>Draft Genome Sequence of the Archiascomycetous Yeast Saitoella complicata.</title>
        <authorList>
            <person name="Yamauchi K."/>
            <person name="Kondo S."/>
            <person name="Hamamoto M."/>
            <person name="Takahashi Y."/>
            <person name="Ogura Y."/>
            <person name="Hayashi T."/>
            <person name="Nishida H."/>
        </authorList>
    </citation>
    <scope>NUCLEOTIDE SEQUENCE [LARGE SCALE GENOMIC DNA]</scope>
    <source>
        <strain evidence="3 4">NRRL Y-17804</strain>
    </source>
</reference>
<dbReference type="Proteomes" id="UP000033140">
    <property type="component" value="Unassembled WGS sequence"/>
</dbReference>
<evidence type="ECO:0000256" key="1">
    <source>
        <dbReference type="SAM" id="MobiDB-lite"/>
    </source>
</evidence>
<evidence type="ECO:0000313" key="3">
    <source>
        <dbReference type="EMBL" id="GAO48495.1"/>
    </source>
</evidence>
<dbReference type="InterPro" id="IPR006083">
    <property type="entry name" value="PRK/URK"/>
</dbReference>
<dbReference type="GO" id="GO:0005524">
    <property type="term" value="F:ATP binding"/>
    <property type="evidence" value="ECO:0007669"/>
    <property type="project" value="InterPro"/>
</dbReference>
<feature type="domain" description="Phosphoribulokinase/uridine kinase" evidence="2">
    <location>
        <begin position="26"/>
        <end position="183"/>
    </location>
</feature>
<gene>
    <name evidence="3" type="ORF">G7K_2668-t1</name>
</gene>
<dbReference type="AlphaFoldDB" id="A0A0E9NGG3"/>
<dbReference type="Pfam" id="PF00485">
    <property type="entry name" value="PRK"/>
    <property type="match status" value="1"/>
</dbReference>
<organism evidence="3 4">
    <name type="scientific">Saitoella complicata (strain BCRC 22490 / CBS 7301 / JCM 7358 / NBRC 10748 / NRRL Y-17804)</name>
    <dbReference type="NCBI Taxonomy" id="698492"/>
    <lineage>
        <taxon>Eukaryota</taxon>
        <taxon>Fungi</taxon>
        <taxon>Dikarya</taxon>
        <taxon>Ascomycota</taxon>
        <taxon>Taphrinomycotina</taxon>
        <taxon>Taphrinomycotina incertae sedis</taxon>
        <taxon>Saitoella</taxon>
    </lineage>
</organism>
<evidence type="ECO:0000259" key="2">
    <source>
        <dbReference type="Pfam" id="PF00485"/>
    </source>
</evidence>
<dbReference type="RefSeq" id="XP_019023994.1">
    <property type="nucleotide sequence ID" value="XM_019170173.1"/>
</dbReference>
<dbReference type="Gene3D" id="3.40.50.300">
    <property type="entry name" value="P-loop containing nucleotide triphosphate hydrolases"/>
    <property type="match status" value="2"/>
</dbReference>
<reference evidence="3 4" key="1">
    <citation type="journal article" date="2011" name="J. Gen. Appl. Microbiol.">
        <title>Draft genome sequencing of the enigmatic yeast Saitoella complicata.</title>
        <authorList>
            <person name="Nishida H."/>
            <person name="Hamamoto M."/>
            <person name="Sugiyama J."/>
        </authorList>
    </citation>
    <scope>NUCLEOTIDE SEQUENCE [LARGE SCALE GENOMIC DNA]</scope>
    <source>
        <strain evidence="3 4">NRRL Y-17804</strain>
    </source>
</reference>
<keyword evidence="4" id="KW-1185">Reference proteome</keyword>
<reference evidence="3 4" key="2">
    <citation type="journal article" date="2014" name="J. Gen. Appl. Microbiol.">
        <title>The early diverging ascomycetous budding yeast Saitoella complicata has three histone deacetylases belonging to the Clr6, Hos2, and Rpd3 lineages.</title>
        <authorList>
            <person name="Nishida H."/>
            <person name="Matsumoto T."/>
            <person name="Kondo S."/>
            <person name="Hamamoto M."/>
            <person name="Yoshikawa H."/>
        </authorList>
    </citation>
    <scope>NUCLEOTIDE SEQUENCE [LARGE SCALE GENOMIC DNA]</scope>
    <source>
        <strain evidence="3 4">NRRL Y-17804</strain>
    </source>
</reference>
<accession>A0A0E9NGG3</accession>
<sequence length="232" mass="25830">METIEELTGHLLRVAKDLDQSKRYLVAVAGSPGSGKTTIATQVIRKINEYSQATYDVDMAGFVPMDGFHLTRAQLDAMPDPIAAHARRGAPFTFDPHKLKKLVERLRKPIGSTAITAPSFDHAVKDPLEDDIQVLPTQRIIILEGNYLHLKDEPWCEIAAMMDELWYVDVDRDLARERLIARHLKAGLADTPEAAGARADNNDLPNGDYIKANAVKPTRTIKSAQDPRLKEQ</sequence>
<protein>
    <recommendedName>
        <fullName evidence="2">Phosphoribulokinase/uridine kinase domain-containing protein</fullName>
    </recommendedName>
</protein>
<feature type="region of interest" description="Disordered" evidence="1">
    <location>
        <begin position="191"/>
        <end position="232"/>
    </location>
</feature>
<name>A0A0E9NGG3_SAICN</name>
<dbReference type="OMA" id="EVWFVEV"/>
<dbReference type="OrthoDB" id="6362633at2759"/>
<dbReference type="EMBL" id="BACD03000015">
    <property type="protein sequence ID" value="GAO48495.1"/>
    <property type="molecule type" value="Genomic_DNA"/>
</dbReference>
<comment type="caution">
    <text evidence="3">The sequence shown here is derived from an EMBL/GenBank/DDBJ whole genome shotgun (WGS) entry which is preliminary data.</text>
</comment>
<dbReference type="SUPFAM" id="SSF52540">
    <property type="entry name" value="P-loop containing nucleoside triphosphate hydrolases"/>
    <property type="match status" value="1"/>
</dbReference>
<dbReference type="GO" id="GO:0016301">
    <property type="term" value="F:kinase activity"/>
    <property type="evidence" value="ECO:0007669"/>
    <property type="project" value="InterPro"/>
</dbReference>
<proteinExistence type="predicted"/>
<dbReference type="InterPro" id="IPR027417">
    <property type="entry name" value="P-loop_NTPase"/>
</dbReference>
<evidence type="ECO:0000313" key="4">
    <source>
        <dbReference type="Proteomes" id="UP000033140"/>
    </source>
</evidence>
<dbReference type="STRING" id="698492.A0A0E9NGG3"/>
<dbReference type="PANTHER" id="PTHR10285">
    <property type="entry name" value="URIDINE KINASE"/>
    <property type="match status" value="1"/>
</dbReference>